<organism evidence="1">
    <name type="scientific">Populus davidiana</name>
    <dbReference type="NCBI Taxonomy" id="266767"/>
    <lineage>
        <taxon>Eukaryota</taxon>
        <taxon>Viridiplantae</taxon>
        <taxon>Streptophyta</taxon>
        <taxon>Embryophyta</taxon>
        <taxon>Tracheophyta</taxon>
        <taxon>Spermatophyta</taxon>
        <taxon>Magnoliopsida</taxon>
        <taxon>eudicotyledons</taxon>
        <taxon>Gunneridae</taxon>
        <taxon>Pentapetalae</taxon>
        <taxon>rosids</taxon>
        <taxon>fabids</taxon>
        <taxon>Malpighiales</taxon>
        <taxon>Salicaceae</taxon>
        <taxon>Saliceae</taxon>
        <taxon>Populus</taxon>
    </lineage>
</organism>
<sequence>MDHQHLHRQPPAPPPSTTILATVQQQQQVPPPDQIVAFVRTQTTGSKPHGPFFASASAVTSTASQGMRSSCRKVRPTLSFKSSRPVEIYLHLKQNKKANPNSSWF</sequence>
<evidence type="ECO:0000313" key="1">
    <source>
        <dbReference type="EMBL" id="NUU82823.1"/>
    </source>
</evidence>
<proteinExistence type="predicted"/>
<dbReference type="AlphaFoldDB" id="A0A6M2ECF2"/>
<protein>
    <submittedName>
        <fullName evidence="1">Uncharacterized protein</fullName>
    </submittedName>
</protein>
<accession>A0A6M2ECF2</accession>
<reference evidence="1" key="1">
    <citation type="submission" date="2020-03" db="EMBL/GenBank/DDBJ databases">
        <authorList>
            <person name="Zhang R."/>
        </authorList>
    </citation>
    <scope>NUCLEOTIDE SEQUENCE</scope>
</reference>
<dbReference type="EMBL" id="GILB01002490">
    <property type="protein sequence ID" value="NUU82823.1"/>
    <property type="molecule type" value="Transcribed_RNA"/>
</dbReference>
<name>A0A6M2ECF2_9ROSI</name>